<dbReference type="EMBL" id="LGTL01000011">
    <property type="protein sequence ID" value="KPA79086.1"/>
    <property type="molecule type" value="Genomic_DNA"/>
</dbReference>
<dbReference type="VEuPathDB" id="TriTrypDB:LpyrH10_11_0760"/>
<comment type="caution">
    <text evidence="2">The sequence shown here is derived from an EMBL/GenBank/DDBJ whole genome shotgun (WGS) entry which is preliminary data.</text>
</comment>
<protein>
    <submittedName>
        <fullName evidence="2">Putative transmembrane protein</fullName>
    </submittedName>
</protein>
<feature type="compositionally biased region" description="Acidic residues" evidence="1">
    <location>
        <begin position="137"/>
        <end position="149"/>
    </location>
</feature>
<evidence type="ECO:0000256" key="1">
    <source>
        <dbReference type="SAM" id="MobiDB-lite"/>
    </source>
</evidence>
<feature type="region of interest" description="Disordered" evidence="1">
    <location>
        <begin position="115"/>
        <end position="149"/>
    </location>
</feature>
<evidence type="ECO:0000313" key="3">
    <source>
        <dbReference type="Proteomes" id="UP000037923"/>
    </source>
</evidence>
<keyword evidence="2" id="KW-0812">Transmembrane</keyword>
<dbReference type="OMA" id="FFWKRAD"/>
<reference evidence="2 3" key="1">
    <citation type="submission" date="2015-07" db="EMBL/GenBank/DDBJ databases">
        <title>High-quality genome of monoxenous trypanosomatid Leptomonas pyrrhocoris.</title>
        <authorList>
            <person name="Flegontov P."/>
            <person name="Butenko A."/>
            <person name="Firsov S."/>
            <person name="Vlcek C."/>
            <person name="Logacheva M.D."/>
            <person name="Field M."/>
            <person name="Filatov D."/>
            <person name="Flegontova O."/>
            <person name="Gerasimov E."/>
            <person name="Jackson A.P."/>
            <person name="Kelly S."/>
            <person name="Opperdoes F."/>
            <person name="O'Reilly A."/>
            <person name="Votypka J."/>
            <person name="Yurchenko V."/>
            <person name="Lukes J."/>
        </authorList>
    </citation>
    <scope>NUCLEOTIDE SEQUENCE [LARGE SCALE GENOMIC DNA]</scope>
    <source>
        <strain evidence="2">H10</strain>
    </source>
</reference>
<dbReference type="GeneID" id="26905901"/>
<dbReference type="OrthoDB" id="264063at2759"/>
<organism evidence="2 3">
    <name type="scientific">Leptomonas pyrrhocoris</name>
    <name type="common">Firebug parasite</name>
    <dbReference type="NCBI Taxonomy" id="157538"/>
    <lineage>
        <taxon>Eukaryota</taxon>
        <taxon>Discoba</taxon>
        <taxon>Euglenozoa</taxon>
        <taxon>Kinetoplastea</taxon>
        <taxon>Metakinetoplastina</taxon>
        <taxon>Trypanosomatida</taxon>
        <taxon>Trypanosomatidae</taxon>
        <taxon>Leishmaniinae</taxon>
        <taxon>Leptomonas</taxon>
    </lineage>
</organism>
<keyword evidence="3" id="KW-1185">Reference proteome</keyword>
<dbReference type="Proteomes" id="UP000037923">
    <property type="component" value="Unassembled WGS sequence"/>
</dbReference>
<name>A0A0M9FZJ2_LEPPY</name>
<feature type="compositionally biased region" description="Basic and acidic residues" evidence="1">
    <location>
        <begin position="115"/>
        <end position="130"/>
    </location>
</feature>
<dbReference type="AlphaFoldDB" id="A0A0M9FZJ2"/>
<evidence type="ECO:0000313" key="2">
    <source>
        <dbReference type="EMBL" id="KPA79086.1"/>
    </source>
</evidence>
<accession>A0A0M9FZJ2</accession>
<dbReference type="RefSeq" id="XP_015657525.1">
    <property type="nucleotide sequence ID" value="XM_015803700.1"/>
</dbReference>
<sequence>MLRLSRLALFIVPSSSSPELPPFLSTKEKRAEPALGDVYRRVMEYDRHRSSSNEERFTVRSLLRGSCTQKYFSGSMTGAATTAAGVALFLLTFSFNIGKPVVDAHREYFSKLDLKNDSHNDGDAQDRADGDAPNPVEEFDDVAVEEEES</sequence>
<keyword evidence="2" id="KW-0472">Membrane</keyword>
<gene>
    <name evidence="2" type="ORF">ABB37_05611</name>
</gene>
<proteinExistence type="predicted"/>